<name>A0ABQ1E5V8_9CLOT</name>
<comment type="caution">
    <text evidence="1">The sequence shown here is derived from an EMBL/GenBank/DDBJ whole genome shotgun (WGS) entry which is preliminary data.</text>
</comment>
<protein>
    <submittedName>
        <fullName evidence="1">Uncharacterized protein</fullName>
    </submittedName>
</protein>
<gene>
    <name evidence="1" type="ORF">CSC2_06620</name>
</gene>
<accession>A0ABQ1E5V8</accession>
<organism evidence="1 2">
    <name type="scientific">Clostridium zeae</name>
    <dbReference type="NCBI Taxonomy" id="2759022"/>
    <lineage>
        <taxon>Bacteria</taxon>
        <taxon>Bacillati</taxon>
        <taxon>Bacillota</taxon>
        <taxon>Clostridia</taxon>
        <taxon>Eubacteriales</taxon>
        <taxon>Clostridiaceae</taxon>
        <taxon>Clostridium</taxon>
    </lineage>
</organism>
<dbReference type="Proteomes" id="UP000663802">
    <property type="component" value="Unassembled WGS sequence"/>
</dbReference>
<dbReference type="EMBL" id="BMBA01000001">
    <property type="protein sequence ID" value="GFZ30136.1"/>
    <property type="molecule type" value="Genomic_DNA"/>
</dbReference>
<dbReference type="RefSeq" id="WP_206868135.1">
    <property type="nucleotide sequence ID" value="NZ_BMBA01000001.1"/>
</dbReference>
<sequence>MDTILDKLQKEASKQGYQFNKAEFNEFSWIKADYCFYLSGYKPSYDIRDDFGNKYTHDKYKIVSDICTKALGKSIEIHTPNMDLTGDSYWGTSYERWQVGDIKILNYMYGHPRSGFFNTWLYIHKGKLDFRID</sequence>
<evidence type="ECO:0000313" key="2">
    <source>
        <dbReference type="Proteomes" id="UP000663802"/>
    </source>
</evidence>
<reference evidence="1 2" key="1">
    <citation type="journal article" date="2021" name="Int. J. Syst. Evol. Microbiol.">
        <title>Clostridium zeae sp. nov., isolated from corn silage.</title>
        <authorList>
            <person name="Kobayashi H."/>
            <person name="Tanizawa Y."/>
            <person name="Yagura M."/>
            <person name="Sakamoto M."/>
            <person name="Ohkuma M."/>
            <person name="Tohno M."/>
        </authorList>
    </citation>
    <scope>NUCLEOTIDE SEQUENCE [LARGE SCALE GENOMIC DNA]</scope>
    <source>
        <strain evidence="1 2">CSC2</strain>
    </source>
</reference>
<keyword evidence="2" id="KW-1185">Reference proteome</keyword>
<evidence type="ECO:0000313" key="1">
    <source>
        <dbReference type="EMBL" id="GFZ30136.1"/>
    </source>
</evidence>
<proteinExistence type="predicted"/>